<keyword evidence="5" id="KW-1185">Reference proteome</keyword>
<dbReference type="Proteomes" id="UP000321927">
    <property type="component" value="Unassembled WGS sequence"/>
</dbReference>
<gene>
    <name evidence="3" type="ORF">ESW18_16395</name>
    <name evidence="2" type="ORF">LV84_03100</name>
</gene>
<evidence type="ECO:0000313" key="3">
    <source>
        <dbReference type="EMBL" id="TXD76579.1"/>
    </source>
</evidence>
<evidence type="ECO:0000313" key="2">
    <source>
        <dbReference type="EMBL" id="PZX53376.1"/>
    </source>
</evidence>
<dbReference type="InterPro" id="IPR034660">
    <property type="entry name" value="DinB/YfiT-like"/>
</dbReference>
<proteinExistence type="predicted"/>
<dbReference type="Proteomes" id="UP000249115">
    <property type="component" value="Unassembled WGS sequence"/>
</dbReference>
<dbReference type="EMBL" id="VORV01000011">
    <property type="protein sequence ID" value="TXD76579.1"/>
    <property type="molecule type" value="Genomic_DNA"/>
</dbReference>
<comment type="caution">
    <text evidence="2">The sequence shown here is derived from an EMBL/GenBank/DDBJ whole genome shotgun (WGS) entry which is preliminary data.</text>
</comment>
<name>A0A2W7R2D3_9BACT</name>
<dbReference type="EMBL" id="QKZU01000012">
    <property type="protein sequence ID" value="PZX53376.1"/>
    <property type="molecule type" value="Genomic_DNA"/>
</dbReference>
<feature type="domain" description="DinB-like" evidence="1">
    <location>
        <begin position="15"/>
        <end position="165"/>
    </location>
</feature>
<reference evidence="3 5" key="2">
    <citation type="submission" date="2019-08" db="EMBL/GenBank/DDBJ databases">
        <title>Genome of Algoriphagus ratkowskyi IC026.</title>
        <authorList>
            <person name="Bowman J.P."/>
        </authorList>
    </citation>
    <scope>NUCLEOTIDE SEQUENCE [LARGE SCALE GENOMIC DNA]</scope>
    <source>
        <strain evidence="3 5">IC026</strain>
    </source>
</reference>
<dbReference type="InterPro" id="IPR024775">
    <property type="entry name" value="DinB-like"/>
</dbReference>
<evidence type="ECO:0000313" key="5">
    <source>
        <dbReference type="Proteomes" id="UP000321927"/>
    </source>
</evidence>
<accession>A0A2W7R2D3</accession>
<dbReference type="AlphaFoldDB" id="A0A2W7R2D3"/>
<dbReference type="RefSeq" id="WP_086502394.1">
    <property type="nucleotide sequence ID" value="NZ_MSSV01000016.1"/>
</dbReference>
<reference evidence="2 4" key="1">
    <citation type="submission" date="2018-06" db="EMBL/GenBank/DDBJ databases">
        <title>Genomic Encyclopedia of Archaeal and Bacterial Type Strains, Phase II (KMG-II): from individual species to whole genera.</title>
        <authorList>
            <person name="Goeker M."/>
        </authorList>
    </citation>
    <scope>NUCLEOTIDE SEQUENCE [LARGE SCALE GENOMIC DNA]</scope>
    <source>
        <strain evidence="2 4">DSM 22686</strain>
    </source>
</reference>
<sequence length="173" mass="20061">MDTKPWTQQELINEIETTHRNFNKTLSNFSEKELNTVPFEGSWTAGQVAEHITKSNGGILQQLSNGKTESTNRPYDEQVSVIQNIFRSKDKMKSALPLEPEQPPHNVEDLLKNLKQQKESQIEVIKNYDLKALISELEFPPSPDGLTRYEWLHLMIEHAQRHSKQLENIQKKL</sequence>
<organism evidence="2 4">
    <name type="scientific">Algoriphagus ratkowskyi</name>
    <dbReference type="NCBI Taxonomy" id="57028"/>
    <lineage>
        <taxon>Bacteria</taxon>
        <taxon>Pseudomonadati</taxon>
        <taxon>Bacteroidota</taxon>
        <taxon>Cytophagia</taxon>
        <taxon>Cytophagales</taxon>
        <taxon>Cyclobacteriaceae</taxon>
        <taxon>Algoriphagus</taxon>
    </lineage>
</organism>
<dbReference type="Pfam" id="PF12867">
    <property type="entry name" value="DinB_2"/>
    <property type="match status" value="1"/>
</dbReference>
<dbReference type="SUPFAM" id="SSF109854">
    <property type="entry name" value="DinB/YfiT-like putative metalloenzymes"/>
    <property type="match status" value="1"/>
</dbReference>
<evidence type="ECO:0000259" key="1">
    <source>
        <dbReference type="Pfam" id="PF12867"/>
    </source>
</evidence>
<evidence type="ECO:0000313" key="4">
    <source>
        <dbReference type="Proteomes" id="UP000249115"/>
    </source>
</evidence>
<dbReference type="Gene3D" id="1.20.120.450">
    <property type="entry name" value="dinb family like domain"/>
    <property type="match status" value="1"/>
</dbReference>
<protein>
    <submittedName>
        <fullName evidence="2">DinB family protein</fullName>
    </submittedName>
</protein>
<dbReference type="OrthoDB" id="679284at2"/>